<dbReference type="CDD" id="cd06588">
    <property type="entry name" value="PhnB_like"/>
    <property type="match status" value="1"/>
</dbReference>
<dbReference type="AlphaFoldDB" id="A0A0V9UH74"/>
<dbReference type="InterPro" id="IPR028973">
    <property type="entry name" value="PhnB-like"/>
</dbReference>
<dbReference type="Pfam" id="PF00903">
    <property type="entry name" value="Glyoxalase"/>
    <property type="match status" value="1"/>
</dbReference>
<dbReference type="InterPro" id="IPR004360">
    <property type="entry name" value="Glyas_Fos-R_dOase_dom"/>
</dbReference>
<dbReference type="SUPFAM" id="SSF54593">
    <property type="entry name" value="Glyoxalase/Bleomycin resistance protein/Dihydroxybiphenyl dioxygenase"/>
    <property type="match status" value="1"/>
</dbReference>
<dbReference type="InterPro" id="IPR029068">
    <property type="entry name" value="Glyas_Bleomycin-R_OHBP_Dase"/>
</dbReference>
<gene>
    <name evidence="2" type="ORF">Z045_17615</name>
</gene>
<keyword evidence="2" id="KW-0830">Ubiquinone</keyword>
<protein>
    <submittedName>
        <fullName evidence="2">3-demethylubiquinone-9 3-methyltransferase</fullName>
    </submittedName>
</protein>
<evidence type="ECO:0000259" key="1">
    <source>
        <dbReference type="Pfam" id="PF00903"/>
    </source>
</evidence>
<dbReference type="PANTHER" id="PTHR33990">
    <property type="entry name" value="PROTEIN YJDN-RELATED"/>
    <property type="match status" value="1"/>
</dbReference>
<evidence type="ECO:0000313" key="3">
    <source>
        <dbReference type="Proteomes" id="UP000053060"/>
    </source>
</evidence>
<keyword evidence="2" id="KW-0808">Transferase</keyword>
<dbReference type="PATRIC" id="fig|1441730.3.peg.3671"/>
<dbReference type="GO" id="GO:0008168">
    <property type="term" value="F:methyltransferase activity"/>
    <property type="evidence" value="ECO:0007669"/>
    <property type="project" value="UniProtKB-KW"/>
</dbReference>
<dbReference type="GO" id="GO:0032259">
    <property type="term" value="P:methylation"/>
    <property type="evidence" value="ECO:0007669"/>
    <property type="project" value="UniProtKB-KW"/>
</dbReference>
<name>A0A0V9UH74_9NOCA</name>
<dbReference type="Proteomes" id="UP000053060">
    <property type="component" value="Unassembled WGS sequence"/>
</dbReference>
<keyword evidence="2" id="KW-0489">Methyltransferase</keyword>
<comment type="caution">
    <text evidence="2">The sequence shown here is derived from an EMBL/GenBank/DDBJ whole genome shotgun (WGS) entry which is preliminary data.</text>
</comment>
<proteinExistence type="predicted"/>
<evidence type="ECO:0000313" key="2">
    <source>
        <dbReference type="EMBL" id="KSZ57313.1"/>
    </source>
</evidence>
<dbReference type="EMBL" id="AZXY01000009">
    <property type="protein sequence ID" value="KSZ57313.1"/>
    <property type="molecule type" value="Genomic_DNA"/>
</dbReference>
<accession>A0A0V9UH74</accession>
<dbReference type="PANTHER" id="PTHR33990:SF1">
    <property type="entry name" value="PROTEIN YJDN"/>
    <property type="match status" value="1"/>
</dbReference>
<dbReference type="Gene3D" id="3.10.180.10">
    <property type="entry name" value="2,3-Dihydroxybiphenyl 1,2-Dioxygenase, domain 1"/>
    <property type="match status" value="1"/>
</dbReference>
<reference evidence="2 3" key="2">
    <citation type="journal article" date="2016" name="Genome Announc.">
        <title>Draft Genome Sequence of a Versatile Hydrocarbon-Degrading Bacterium, Rhodococcus pyridinivorans Strain KG-16, Collected from Oil Fields in India.</title>
        <authorList>
            <person name="Aggarwal R.K."/>
            <person name="Dawar C."/>
            <person name="Phanindranath R."/>
            <person name="Mutnuri L."/>
            <person name="Dayal A.M."/>
        </authorList>
    </citation>
    <scope>NUCLEOTIDE SEQUENCE [LARGE SCALE GENOMIC DNA]</scope>
    <source>
        <strain evidence="2 3">KG-16</strain>
    </source>
</reference>
<feature type="domain" description="Glyoxalase/fosfomycin resistance/dioxygenase" evidence="1">
    <location>
        <begin position="5"/>
        <end position="131"/>
    </location>
</feature>
<reference evidence="3" key="1">
    <citation type="submission" date="2015-01" db="EMBL/GenBank/DDBJ databases">
        <title>Draft genome sequence of Rhodococcus pyridinivorans strain KG-16, a hydrocarbon-degrading bacterium.</title>
        <authorList>
            <person name="Aggarwal R.K."/>
            <person name="Dawar C."/>
        </authorList>
    </citation>
    <scope>NUCLEOTIDE SEQUENCE [LARGE SCALE GENOMIC DNA]</scope>
    <source>
        <strain evidence="3">KG-16</strain>
    </source>
</reference>
<sequence>MTTRFNPYLAFRDSAREAMEFYKSVFGGELTVSRFADMNASQDPSEDDKVMHSMLTTDRGFVLMASDTPNGMDYTPGTNFSLSLSGDDESVLRGWWDALSESGRVDMPLERAPWGDLFGMCTDRFGVSWMVSIGDQQG</sequence>
<dbReference type="RefSeq" id="WP_060653009.1">
    <property type="nucleotide sequence ID" value="NZ_AZXY01000009.1"/>
</dbReference>
<organism evidence="2 3">
    <name type="scientific">Rhodococcus pyridinivorans KG-16</name>
    <dbReference type="NCBI Taxonomy" id="1441730"/>
    <lineage>
        <taxon>Bacteria</taxon>
        <taxon>Bacillati</taxon>
        <taxon>Actinomycetota</taxon>
        <taxon>Actinomycetes</taxon>
        <taxon>Mycobacteriales</taxon>
        <taxon>Nocardiaceae</taxon>
        <taxon>Rhodococcus</taxon>
    </lineage>
</organism>